<evidence type="ECO:0000313" key="8">
    <source>
        <dbReference type="Proteomes" id="UP001218895"/>
    </source>
</evidence>
<dbReference type="PANTHER" id="PTHR42198:SF1">
    <property type="entry name" value="INTEGRAL MEMBRANE PROTEIN"/>
    <property type="match status" value="1"/>
</dbReference>
<feature type="transmembrane region" description="Helical" evidence="6">
    <location>
        <begin position="53"/>
        <end position="73"/>
    </location>
</feature>
<dbReference type="InterPro" id="IPR002809">
    <property type="entry name" value="EMC3/TMCO1"/>
</dbReference>
<dbReference type="KEGG" id="manq:L1994_03090"/>
<dbReference type="Pfam" id="PF01956">
    <property type="entry name" value="EMC3_TMCO1"/>
    <property type="match status" value="1"/>
</dbReference>
<keyword evidence="3 6" id="KW-1133">Transmembrane helix</keyword>
<keyword evidence="2 6" id="KW-0812">Transmembrane</keyword>
<evidence type="ECO:0000256" key="6">
    <source>
        <dbReference type="SAM" id="Phobius"/>
    </source>
</evidence>
<keyword evidence="5" id="KW-0175">Coiled coil</keyword>
<dbReference type="EMBL" id="CP091092">
    <property type="protein sequence ID" value="WFN37391.1"/>
    <property type="molecule type" value="Genomic_DNA"/>
</dbReference>
<keyword evidence="8" id="KW-1185">Reference proteome</keyword>
<feature type="transmembrane region" description="Helical" evidence="6">
    <location>
        <begin position="12"/>
        <end position="33"/>
    </location>
</feature>
<evidence type="ECO:0000313" key="7">
    <source>
        <dbReference type="EMBL" id="WFN37391.1"/>
    </source>
</evidence>
<evidence type="ECO:0000256" key="3">
    <source>
        <dbReference type="ARBA" id="ARBA00022989"/>
    </source>
</evidence>
<dbReference type="RefSeq" id="WP_278100230.1">
    <property type="nucleotide sequence ID" value="NZ_CP091092.1"/>
</dbReference>
<dbReference type="PANTHER" id="PTHR42198">
    <property type="entry name" value="INTEGRAL MEMBRANE PROTEIN"/>
    <property type="match status" value="1"/>
</dbReference>
<dbReference type="GeneID" id="79949347"/>
<sequence>MSSAKSNPVGGGMFTFLIIMVIVMIVYSVPFLRTSIADIAGLVLEPMQSILGISWPVMIFVLAAITGCYSSLLQKYTIDYEKMQRVQKKMRDFQKEFREAQLSGDEKRVRKLSEKRDKMMQEQLEMSQEQFKPLGWIMIITIPIFLWLLEMAPVMGDIVFPFMGTLHLSDPTFLFLPAWIIWYMLSSLTLSQVIRKTLDIGGL</sequence>
<dbReference type="InterPro" id="IPR038978">
    <property type="entry name" value="MJ0935"/>
</dbReference>
<accession>A0AAF0JNG4</accession>
<dbReference type="AlphaFoldDB" id="A0AAF0JNG4"/>
<evidence type="ECO:0000256" key="2">
    <source>
        <dbReference type="ARBA" id="ARBA00022692"/>
    </source>
</evidence>
<evidence type="ECO:0000256" key="5">
    <source>
        <dbReference type="SAM" id="Coils"/>
    </source>
</evidence>
<feature type="transmembrane region" description="Helical" evidence="6">
    <location>
        <begin position="174"/>
        <end position="194"/>
    </location>
</feature>
<gene>
    <name evidence="7" type="ORF">L1994_03090</name>
</gene>
<feature type="coiled-coil region" evidence="5">
    <location>
        <begin position="83"/>
        <end position="129"/>
    </location>
</feature>
<proteinExistence type="predicted"/>
<evidence type="ECO:0000256" key="4">
    <source>
        <dbReference type="ARBA" id="ARBA00023136"/>
    </source>
</evidence>
<dbReference type="SMART" id="SM01415">
    <property type="entry name" value="DUF106"/>
    <property type="match status" value="1"/>
</dbReference>
<organism evidence="7 8">
    <name type="scientific">Methanomicrobium antiquum</name>
    <dbReference type="NCBI Taxonomy" id="487686"/>
    <lineage>
        <taxon>Archaea</taxon>
        <taxon>Methanobacteriati</taxon>
        <taxon>Methanobacteriota</taxon>
        <taxon>Stenosarchaea group</taxon>
        <taxon>Methanomicrobia</taxon>
        <taxon>Methanomicrobiales</taxon>
        <taxon>Methanomicrobiaceae</taxon>
        <taxon>Methanomicrobium</taxon>
    </lineage>
</organism>
<protein>
    <submittedName>
        <fullName evidence="7">EMC3/TMCO1 family protein</fullName>
    </submittedName>
</protein>
<keyword evidence="4 6" id="KW-0472">Membrane</keyword>
<evidence type="ECO:0000256" key="1">
    <source>
        <dbReference type="ARBA" id="ARBA00004141"/>
    </source>
</evidence>
<feature type="transmembrane region" description="Helical" evidence="6">
    <location>
        <begin position="134"/>
        <end position="154"/>
    </location>
</feature>
<dbReference type="GO" id="GO:0016020">
    <property type="term" value="C:membrane"/>
    <property type="evidence" value="ECO:0007669"/>
    <property type="project" value="UniProtKB-SubCell"/>
</dbReference>
<comment type="subcellular location">
    <subcellularLocation>
        <location evidence="1">Membrane</location>
        <topology evidence="1">Multi-pass membrane protein</topology>
    </subcellularLocation>
</comment>
<name>A0AAF0JNG4_9EURY</name>
<dbReference type="Proteomes" id="UP001218895">
    <property type="component" value="Chromosome"/>
</dbReference>
<reference evidence="7" key="1">
    <citation type="submission" date="2022-01" db="EMBL/GenBank/DDBJ databases">
        <title>Complete genome of Methanomicrobium antiquum DSM 21220.</title>
        <authorList>
            <person name="Chen S.-C."/>
            <person name="You Y.-T."/>
            <person name="Zhou Y.-Z."/>
            <person name="Lai M.-C."/>
        </authorList>
    </citation>
    <scope>NUCLEOTIDE SEQUENCE</scope>
    <source>
        <strain evidence="7">DSM 21220</strain>
    </source>
</reference>